<gene>
    <name evidence="1" type="ORF">ERJ77_20595</name>
</gene>
<dbReference type="AlphaFoldDB" id="A0AAW4BPD7"/>
<evidence type="ECO:0000313" key="2">
    <source>
        <dbReference type="Proteomes" id="UP000786185"/>
    </source>
</evidence>
<sequence length="107" mass="12401">MFFPFDEKSNIGSELRRLKISTRNKVRAISSANDKESVGLMNNLRKKCNVTELYQAEKAVKALSVGSKLLPELFPKEPQFREDFIRLDEFDLNKKLSYMDNVIKSNK</sequence>
<organism evidence="1 2">
    <name type="scientific">Vibrio anguillarum</name>
    <name type="common">Listonella anguillarum</name>
    <dbReference type="NCBI Taxonomy" id="55601"/>
    <lineage>
        <taxon>Bacteria</taxon>
        <taxon>Pseudomonadati</taxon>
        <taxon>Pseudomonadota</taxon>
        <taxon>Gammaproteobacteria</taxon>
        <taxon>Vibrionales</taxon>
        <taxon>Vibrionaceae</taxon>
        <taxon>Vibrio</taxon>
    </lineage>
</organism>
<accession>A0AAW4BPD7</accession>
<evidence type="ECO:0000313" key="1">
    <source>
        <dbReference type="EMBL" id="MBF4436843.1"/>
    </source>
</evidence>
<name>A0AAW4BPD7_VIBAN</name>
<dbReference type="EMBL" id="SCLC01000410">
    <property type="protein sequence ID" value="MBF4436843.1"/>
    <property type="molecule type" value="Genomic_DNA"/>
</dbReference>
<dbReference type="Proteomes" id="UP000786185">
    <property type="component" value="Unassembled WGS sequence"/>
</dbReference>
<feature type="non-terminal residue" evidence="1">
    <location>
        <position position="107"/>
    </location>
</feature>
<protein>
    <submittedName>
        <fullName evidence="1">Uncharacterized protein</fullName>
    </submittedName>
</protein>
<proteinExistence type="predicted"/>
<comment type="caution">
    <text evidence="1">The sequence shown here is derived from an EMBL/GenBank/DDBJ whole genome shotgun (WGS) entry which is preliminary data.</text>
</comment>
<reference evidence="1" key="1">
    <citation type="journal article" date="2021" name="PeerJ">
        <title>Analysis of 44 Vibrio anguillarum genomes reveals high genetic diversity.</title>
        <authorList>
            <person name="Hansen M.J."/>
            <person name="Dalsgaard I."/>
        </authorList>
    </citation>
    <scope>NUCLEOTIDE SEQUENCE</scope>
    <source>
        <strain evidence="1">850617-1/1</strain>
    </source>
</reference>